<evidence type="ECO:0000313" key="2">
    <source>
        <dbReference type="Proteomes" id="UP000192815"/>
    </source>
</evidence>
<dbReference type="AlphaFoldDB" id="A0A1X0N056"/>
<keyword evidence="2" id="KW-1185">Reference proteome</keyword>
<dbReference type="Proteomes" id="UP000192815">
    <property type="component" value="Unassembled WGS sequence"/>
</dbReference>
<dbReference type="EMBL" id="MUIO01000138">
    <property type="protein sequence ID" value="ORC54200.1"/>
    <property type="molecule type" value="Genomic_DNA"/>
</dbReference>
<sequence>MNLPTARHVVLLRARCLAAGGRVAGGWLSRYIVHCSLEIPVDEQESFAGAVSCFIADNGAVRDISGPMFMDTLCTQA</sequence>
<protein>
    <submittedName>
        <fullName evidence="1">Uncharacterized protein</fullName>
    </submittedName>
</protein>
<accession>A0A1X0N056</accession>
<reference evidence="2" key="1">
    <citation type="submission" date="2017-02" db="EMBL/GenBank/DDBJ databases">
        <title>Pseudomonas floridae sp. nov., a novel pathogenic bacterial species isolated from tomato.</title>
        <authorList>
            <person name="Timilsina S."/>
            <person name="Vallad G.E."/>
            <person name="Jones J.B."/>
        </authorList>
    </citation>
    <scope>NUCLEOTIDE SEQUENCE [LARGE SCALE GENOMIC DNA]</scope>
    <source>
        <strain evidence="2">GEV388</strain>
    </source>
</reference>
<comment type="caution">
    <text evidence="1">The sequence shown here is derived from an EMBL/GenBank/DDBJ whole genome shotgun (WGS) entry which is preliminary data.</text>
</comment>
<organism evidence="1 2">
    <name type="scientific">Pseudomonas floridensis</name>
    <dbReference type="NCBI Taxonomy" id="1958950"/>
    <lineage>
        <taxon>Bacteria</taxon>
        <taxon>Pseudomonadati</taxon>
        <taxon>Pseudomonadota</taxon>
        <taxon>Gammaproteobacteria</taxon>
        <taxon>Pseudomonadales</taxon>
        <taxon>Pseudomonadaceae</taxon>
        <taxon>Pseudomonas</taxon>
    </lineage>
</organism>
<evidence type="ECO:0000313" key="1">
    <source>
        <dbReference type="EMBL" id="ORC54200.1"/>
    </source>
</evidence>
<proteinExistence type="predicted"/>
<gene>
    <name evidence="1" type="ORF">BZK31_26270</name>
</gene>
<name>A0A1X0N056_9PSED</name>